<dbReference type="GO" id="GO:0008173">
    <property type="term" value="F:RNA methyltransferase activity"/>
    <property type="evidence" value="ECO:0007669"/>
    <property type="project" value="InterPro"/>
</dbReference>
<dbReference type="EMBL" id="CP023004">
    <property type="protein sequence ID" value="AWI10154.1"/>
    <property type="molecule type" value="Genomic_DNA"/>
</dbReference>
<evidence type="ECO:0000313" key="7">
    <source>
        <dbReference type="EMBL" id="AWI10154.1"/>
    </source>
</evidence>
<evidence type="ECO:0000256" key="4">
    <source>
        <dbReference type="ARBA" id="ARBA00022884"/>
    </source>
</evidence>
<feature type="binding site" evidence="5">
    <location>
        <position position="275"/>
    </location>
    <ligand>
        <name>S-adenosyl-L-methionine</name>
        <dbReference type="ChEBI" id="CHEBI:59789"/>
    </ligand>
</feature>
<evidence type="ECO:0000256" key="5">
    <source>
        <dbReference type="PROSITE-ProRule" id="PRU01023"/>
    </source>
</evidence>
<dbReference type="Pfam" id="PF01189">
    <property type="entry name" value="Methyltr_RsmB-F"/>
    <property type="match status" value="1"/>
</dbReference>
<evidence type="ECO:0000256" key="1">
    <source>
        <dbReference type="ARBA" id="ARBA00022603"/>
    </source>
</evidence>
<proteinExistence type="inferred from homology"/>
<evidence type="ECO:0000313" key="8">
    <source>
        <dbReference type="Proteomes" id="UP000244896"/>
    </source>
</evidence>
<dbReference type="GO" id="GO:0001510">
    <property type="term" value="P:RNA methylation"/>
    <property type="evidence" value="ECO:0007669"/>
    <property type="project" value="InterPro"/>
</dbReference>
<keyword evidence="8" id="KW-1185">Reference proteome</keyword>
<name>A0A2U8E6G5_9BACT</name>
<gene>
    <name evidence="7" type="ORF">CKA38_13600</name>
</gene>
<evidence type="ECO:0000256" key="3">
    <source>
        <dbReference type="ARBA" id="ARBA00022691"/>
    </source>
</evidence>
<dbReference type="InterPro" id="IPR029063">
    <property type="entry name" value="SAM-dependent_MTases_sf"/>
</dbReference>
<feature type="active site" description="Nucleophile" evidence="5">
    <location>
        <position position="328"/>
    </location>
</feature>
<keyword evidence="1 5" id="KW-0489">Methyltransferase</keyword>
<dbReference type="Proteomes" id="UP000244896">
    <property type="component" value="Chromosome"/>
</dbReference>
<organism evidence="7 8">
    <name type="scientific">Ereboglobus luteus</name>
    <dbReference type="NCBI Taxonomy" id="1796921"/>
    <lineage>
        <taxon>Bacteria</taxon>
        <taxon>Pseudomonadati</taxon>
        <taxon>Verrucomicrobiota</taxon>
        <taxon>Opitutia</taxon>
        <taxon>Opitutales</taxon>
        <taxon>Opitutaceae</taxon>
        <taxon>Ereboglobus</taxon>
    </lineage>
</organism>
<comment type="similarity">
    <text evidence="5">Belongs to the class I-like SAM-binding methyltransferase superfamily. RsmB/NOP family.</text>
</comment>
<keyword evidence="2 5" id="KW-0808">Transferase</keyword>
<reference evidence="7 8" key="1">
    <citation type="journal article" date="2018" name="Syst. Appl. Microbiol.">
        <title>Ereboglobus luteus gen. nov. sp. nov. from cockroach guts, and new insights into the oxygen relationship of the genera Opitutus and Didymococcus (Verrucomicrobia: Opitutaceae).</title>
        <authorList>
            <person name="Tegtmeier D."/>
            <person name="Belitz A."/>
            <person name="Radek R."/>
            <person name="Heimerl T."/>
            <person name="Brune A."/>
        </authorList>
    </citation>
    <scope>NUCLEOTIDE SEQUENCE [LARGE SCALE GENOMIC DNA]</scope>
    <source>
        <strain evidence="7 8">Ho45</strain>
    </source>
</reference>
<evidence type="ECO:0000256" key="2">
    <source>
        <dbReference type="ARBA" id="ARBA00022679"/>
    </source>
</evidence>
<dbReference type="PANTHER" id="PTHR22807:SF53">
    <property type="entry name" value="RIBOSOMAL RNA SMALL SUBUNIT METHYLTRANSFERASE B-RELATED"/>
    <property type="match status" value="1"/>
</dbReference>
<keyword evidence="3 5" id="KW-0949">S-adenosyl-L-methionine</keyword>
<accession>A0A2U8E6G5</accession>
<dbReference type="KEGG" id="elut:CKA38_13600"/>
<dbReference type="CDD" id="cd02440">
    <property type="entry name" value="AdoMet_MTases"/>
    <property type="match status" value="1"/>
</dbReference>
<keyword evidence="4 5" id="KW-0694">RNA-binding</keyword>
<dbReference type="AlphaFoldDB" id="A0A2U8E6G5"/>
<feature type="domain" description="SAM-dependent MTase RsmB/NOP-type" evidence="6">
    <location>
        <begin position="119"/>
        <end position="385"/>
    </location>
</feature>
<evidence type="ECO:0000259" key="6">
    <source>
        <dbReference type="PROSITE" id="PS51686"/>
    </source>
</evidence>
<dbReference type="RefSeq" id="WP_108826027.1">
    <property type="nucleotide sequence ID" value="NZ_CP023004.1"/>
</dbReference>
<dbReference type="SUPFAM" id="SSF53335">
    <property type="entry name" value="S-adenosyl-L-methionine-dependent methyltransferases"/>
    <property type="match status" value="1"/>
</dbReference>
<dbReference type="InterPro" id="IPR001678">
    <property type="entry name" value="MeTrfase_RsmB-F_NOP2_dom"/>
</dbReference>
<feature type="binding site" evidence="5">
    <location>
        <position position="231"/>
    </location>
    <ligand>
        <name>S-adenosyl-L-methionine</name>
        <dbReference type="ChEBI" id="CHEBI:59789"/>
    </ligand>
</feature>
<dbReference type="InterPro" id="IPR023267">
    <property type="entry name" value="RCMT"/>
</dbReference>
<sequence>MTKSANTPDRATASAISHTARVLDSLRPGLHADTALRNYFAYWHRLGPREKRAISRATFAYFRWFGWLDRKDSPQKQIAGALDLQSRFDNNPASIKTEAIAARAIPEWSRDEVAWPAETLRLLQHDPVLWLRAKTSGIDTLAAQLGDCEPASNTPVPAPDAFRYTGRQDLFRTPQFHEGLFEIQDLASQLTGHACAPKPGQTWWDACAGEGGKTLHLAELMQNKGMLWASDRSFRRLQSLKRRAARAKVFNYRAAAWDGSAKLPTKTKFDGILLDAPCSGLGTWQRNPHARWTTTPDDVRELAAVQTQLLANVAGSLKPGGRLIYAVCTLTRSETTAIADAFTTAHADFEPAPVFAASGNPSAQTTLWPHEHDCNGMFIAAWRRK</sequence>
<dbReference type="GO" id="GO:0003723">
    <property type="term" value="F:RNA binding"/>
    <property type="evidence" value="ECO:0007669"/>
    <property type="project" value="UniProtKB-UniRule"/>
</dbReference>
<protein>
    <submittedName>
        <fullName evidence="7">RNA methyltransferase</fullName>
    </submittedName>
</protein>
<dbReference type="PANTHER" id="PTHR22807">
    <property type="entry name" value="NOP2 YEAST -RELATED NOL1/NOP2/FMU SUN DOMAIN-CONTAINING"/>
    <property type="match status" value="1"/>
</dbReference>
<dbReference type="Gene3D" id="3.40.50.150">
    <property type="entry name" value="Vaccinia Virus protein VP39"/>
    <property type="match status" value="1"/>
</dbReference>
<dbReference type="PRINTS" id="PR02008">
    <property type="entry name" value="RCMTFAMILY"/>
</dbReference>
<comment type="caution">
    <text evidence="5">Lacks conserved residue(s) required for the propagation of feature annotation.</text>
</comment>
<dbReference type="OrthoDB" id="9810297at2"/>
<feature type="binding site" evidence="5">
    <location>
        <position position="258"/>
    </location>
    <ligand>
        <name>S-adenosyl-L-methionine</name>
        <dbReference type="ChEBI" id="CHEBI:59789"/>
    </ligand>
</feature>
<dbReference type="InterPro" id="IPR049560">
    <property type="entry name" value="MeTrfase_RsmB-F_NOP2_cat"/>
</dbReference>
<dbReference type="PROSITE" id="PS51686">
    <property type="entry name" value="SAM_MT_RSMB_NOP"/>
    <property type="match status" value="1"/>
</dbReference>